<dbReference type="Proteomes" id="UP000009149">
    <property type="component" value="Chromosome"/>
</dbReference>
<sequence length="57" mass="6505">MPYPRPFKCLPGQEDLKAGRKVINGKSPNEDKKKNKEKDKDGKFHEDQGCCPVFILT</sequence>
<feature type="region of interest" description="Disordered" evidence="1">
    <location>
        <begin position="1"/>
        <end position="47"/>
    </location>
</feature>
<evidence type="ECO:0000313" key="3">
    <source>
        <dbReference type="Proteomes" id="UP000009149"/>
    </source>
</evidence>
<dbReference type="HOGENOM" id="CLU_2991530_0_0_0"/>
<protein>
    <submittedName>
        <fullName evidence="2">Uncharacterized protein</fullName>
    </submittedName>
</protein>
<accession>B3DVP0</accession>
<dbReference type="EMBL" id="CP000975">
    <property type="protein sequence ID" value="ACD83393.1"/>
    <property type="molecule type" value="Genomic_DNA"/>
</dbReference>
<organism evidence="2 3">
    <name type="scientific">Methylacidiphilum infernorum (isolate V4)</name>
    <name type="common">Methylokorus infernorum (strain V4)</name>
    <dbReference type="NCBI Taxonomy" id="481448"/>
    <lineage>
        <taxon>Bacteria</taxon>
        <taxon>Pseudomonadati</taxon>
        <taxon>Verrucomicrobiota</taxon>
        <taxon>Methylacidiphilae</taxon>
        <taxon>Methylacidiphilales</taxon>
        <taxon>Methylacidiphilaceae</taxon>
        <taxon>Methylacidiphilum (ex Ratnadevi et al. 2023)</taxon>
    </lineage>
</organism>
<reference evidence="2 3" key="1">
    <citation type="journal article" date="2008" name="Biol. Direct">
        <title>Complete genome sequence of the extremely acidophilic methanotroph isolate V4, Methylacidiphilum infernorum, a representative of the bacterial phylum Verrucomicrobia.</title>
        <authorList>
            <person name="Hou S."/>
            <person name="Makarova K.S."/>
            <person name="Saw J.H."/>
            <person name="Senin P."/>
            <person name="Ly B.V."/>
            <person name="Zhou Z."/>
            <person name="Ren Y."/>
            <person name="Wang J."/>
            <person name="Galperin M.Y."/>
            <person name="Omelchenko M.V."/>
            <person name="Wolf Y.I."/>
            <person name="Yutin N."/>
            <person name="Koonin E.V."/>
            <person name="Stott M.B."/>
            <person name="Mountain B.W."/>
            <person name="Crowe M.A."/>
            <person name="Smirnova A.V."/>
            <person name="Dunfield P.F."/>
            <person name="Feng L."/>
            <person name="Wang L."/>
            <person name="Alam M."/>
        </authorList>
    </citation>
    <scope>NUCLEOTIDE SEQUENCE [LARGE SCALE GENOMIC DNA]</scope>
    <source>
        <strain evidence="3">Isolate V4</strain>
    </source>
</reference>
<evidence type="ECO:0000313" key="2">
    <source>
        <dbReference type="EMBL" id="ACD83393.1"/>
    </source>
</evidence>
<proteinExistence type="predicted"/>
<name>B3DVP0_METI4</name>
<feature type="compositionally biased region" description="Basic and acidic residues" evidence="1">
    <location>
        <begin position="28"/>
        <end position="47"/>
    </location>
</feature>
<gene>
    <name evidence="2" type="ordered locus">Minf_1339</name>
</gene>
<dbReference type="KEGG" id="min:Minf_1339"/>
<evidence type="ECO:0000256" key="1">
    <source>
        <dbReference type="SAM" id="MobiDB-lite"/>
    </source>
</evidence>
<dbReference type="AlphaFoldDB" id="B3DVP0"/>
<dbReference type="STRING" id="481448.Minf_1339"/>